<dbReference type="GO" id="GO:0000160">
    <property type="term" value="P:phosphorelay signal transduction system"/>
    <property type="evidence" value="ECO:0007669"/>
    <property type="project" value="TreeGrafter"/>
</dbReference>
<reference evidence="10" key="2">
    <citation type="submission" date="2020-09" db="EMBL/GenBank/DDBJ databases">
        <authorList>
            <person name="Sun Q."/>
            <person name="Ohkuma M."/>
        </authorList>
    </citation>
    <scope>NUCLEOTIDE SEQUENCE</scope>
    <source>
        <strain evidence="10">JCM 4646</strain>
    </source>
</reference>
<dbReference type="EMBL" id="BNBO01000040">
    <property type="protein sequence ID" value="GHH78937.1"/>
    <property type="molecule type" value="Genomic_DNA"/>
</dbReference>
<dbReference type="PANTHER" id="PTHR45436:SF5">
    <property type="entry name" value="SENSOR HISTIDINE KINASE TRCS"/>
    <property type="match status" value="1"/>
</dbReference>
<keyword evidence="11" id="KW-1185">Reference proteome</keyword>
<dbReference type="Pfam" id="PF02518">
    <property type="entry name" value="HATPase_c"/>
    <property type="match status" value="1"/>
</dbReference>
<dbReference type="SMART" id="SM00387">
    <property type="entry name" value="HATPase_c"/>
    <property type="match status" value="1"/>
</dbReference>
<proteinExistence type="predicted"/>
<feature type="compositionally biased region" description="Basic and acidic residues" evidence="8">
    <location>
        <begin position="453"/>
        <end position="464"/>
    </location>
</feature>
<keyword evidence="5" id="KW-0812">Transmembrane</keyword>
<evidence type="ECO:0000313" key="11">
    <source>
        <dbReference type="Proteomes" id="UP000617734"/>
    </source>
</evidence>
<dbReference type="GO" id="GO:0004673">
    <property type="term" value="F:protein histidine kinase activity"/>
    <property type="evidence" value="ECO:0007669"/>
    <property type="project" value="UniProtKB-EC"/>
</dbReference>
<dbReference type="InterPro" id="IPR005467">
    <property type="entry name" value="His_kinase_dom"/>
</dbReference>
<comment type="catalytic activity">
    <reaction evidence="1">
        <text>ATP + protein L-histidine = ADP + protein N-phospho-L-histidine.</text>
        <dbReference type="EC" id="2.7.13.3"/>
    </reaction>
</comment>
<evidence type="ECO:0000256" key="6">
    <source>
        <dbReference type="ARBA" id="ARBA00022777"/>
    </source>
</evidence>
<dbReference type="RefSeq" id="WP_190213680.1">
    <property type="nucleotide sequence ID" value="NZ_BNBO01000040.1"/>
</dbReference>
<keyword evidence="3" id="KW-0597">Phosphoprotein</keyword>
<dbReference type="InterPro" id="IPR036890">
    <property type="entry name" value="HATPase_C_sf"/>
</dbReference>
<feature type="region of interest" description="Disordered" evidence="8">
    <location>
        <begin position="1"/>
        <end position="25"/>
    </location>
</feature>
<sequence>MTHHERPDGASGSRHRKAAPSDTADAGLRSSLTRLALVPAATMTALGATATVVPGLTSSPVLSGSAPAGLVLGAAVVLAAARRRARTLALRADAAITAKEAAAEQRIAHLTRLLEGAQALAARADGDHLVDVLLNLARRIQALVSRELDELDALEREVEDPELLAALFRVDHLVTRSRRHVESLAVLCGAVPRRAHGPVLLSAVLRQAVAEIEHYRRVRIVVPVGCTVHGHAVADVVHLLAELFENATRFSPPDQPVTVRVREASAGLVIEVDDHGLGIPSEQLAHVERVLSAADDEPLGELLRDGRIGLLVVARLARRHDVLVRLQPNFYGGTQALVLLPYALLETGPAWSAATAPQVTPQPAVGAAPVTYRAPATASIAAAEHRPPGTTPLWPVGVPQILSADAPPVADGARPALPRRVGTHLAPQLYRQAASTDDAVVAPDTSLMARFADGVRRATPDPRPLHTSLPRSFDE</sequence>
<organism evidence="10 11">
    <name type="scientific">Kitasatospora indigofera</name>
    <dbReference type="NCBI Taxonomy" id="67307"/>
    <lineage>
        <taxon>Bacteria</taxon>
        <taxon>Bacillati</taxon>
        <taxon>Actinomycetota</taxon>
        <taxon>Actinomycetes</taxon>
        <taxon>Kitasatosporales</taxon>
        <taxon>Streptomycetaceae</taxon>
        <taxon>Kitasatospora</taxon>
    </lineage>
</organism>
<dbReference type="AlphaFoldDB" id="A0A919G628"/>
<keyword evidence="7" id="KW-0472">Membrane</keyword>
<dbReference type="EC" id="2.7.13.3" evidence="2"/>
<name>A0A919G628_9ACTN</name>
<feature type="region of interest" description="Disordered" evidence="8">
    <location>
        <begin position="453"/>
        <end position="475"/>
    </location>
</feature>
<dbReference type="PROSITE" id="PS50109">
    <property type="entry name" value="HIS_KIN"/>
    <property type="match status" value="1"/>
</dbReference>
<evidence type="ECO:0000256" key="1">
    <source>
        <dbReference type="ARBA" id="ARBA00000085"/>
    </source>
</evidence>
<evidence type="ECO:0000256" key="8">
    <source>
        <dbReference type="SAM" id="MobiDB-lite"/>
    </source>
</evidence>
<accession>A0A919G628</accession>
<evidence type="ECO:0000256" key="7">
    <source>
        <dbReference type="ARBA" id="ARBA00022989"/>
    </source>
</evidence>
<dbReference type="PANTHER" id="PTHR45436">
    <property type="entry name" value="SENSOR HISTIDINE KINASE YKOH"/>
    <property type="match status" value="1"/>
</dbReference>
<reference evidence="10" key="1">
    <citation type="journal article" date="2014" name="Int. J. Syst. Evol. Microbiol.">
        <title>Complete genome sequence of Corynebacterium casei LMG S-19264T (=DSM 44701T), isolated from a smear-ripened cheese.</title>
        <authorList>
            <consortium name="US DOE Joint Genome Institute (JGI-PGF)"/>
            <person name="Walter F."/>
            <person name="Albersmeier A."/>
            <person name="Kalinowski J."/>
            <person name="Ruckert C."/>
        </authorList>
    </citation>
    <scope>NUCLEOTIDE SEQUENCE</scope>
    <source>
        <strain evidence="10">JCM 4646</strain>
    </source>
</reference>
<dbReference type="Proteomes" id="UP000617734">
    <property type="component" value="Unassembled WGS sequence"/>
</dbReference>
<dbReference type="SUPFAM" id="SSF55874">
    <property type="entry name" value="ATPase domain of HSP90 chaperone/DNA topoisomerase II/histidine kinase"/>
    <property type="match status" value="1"/>
</dbReference>
<protein>
    <recommendedName>
        <fullName evidence="2">histidine kinase</fullName>
        <ecNumber evidence="2">2.7.13.3</ecNumber>
    </recommendedName>
</protein>
<keyword evidence="4" id="KW-0808">Transferase</keyword>
<evidence type="ECO:0000259" key="9">
    <source>
        <dbReference type="PROSITE" id="PS50109"/>
    </source>
</evidence>
<evidence type="ECO:0000313" key="10">
    <source>
        <dbReference type="EMBL" id="GHH78937.1"/>
    </source>
</evidence>
<dbReference type="InterPro" id="IPR003594">
    <property type="entry name" value="HATPase_dom"/>
</dbReference>
<evidence type="ECO:0000256" key="2">
    <source>
        <dbReference type="ARBA" id="ARBA00012438"/>
    </source>
</evidence>
<keyword evidence="6" id="KW-0418">Kinase</keyword>
<evidence type="ECO:0000256" key="5">
    <source>
        <dbReference type="ARBA" id="ARBA00022692"/>
    </source>
</evidence>
<keyword evidence="7" id="KW-1133">Transmembrane helix</keyword>
<dbReference type="GeneID" id="95355933"/>
<comment type="caution">
    <text evidence="10">The sequence shown here is derived from an EMBL/GenBank/DDBJ whole genome shotgun (WGS) entry which is preliminary data.</text>
</comment>
<dbReference type="Gene3D" id="3.30.565.10">
    <property type="entry name" value="Histidine kinase-like ATPase, C-terminal domain"/>
    <property type="match status" value="1"/>
</dbReference>
<evidence type="ECO:0000256" key="3">
    <source>
        <dbReference type="ARBA" id="ARBA00022553"/>
    </source>
</evidence>
<gene>
    <name evidence="10" type="ORF">GCM10018781_55770</name>
</gene>
<evidence type="ECO:0000256" key="4">
    <source>
        <dbReference type="ARBA" id="ARBA00022679"/>
    </source>
</evidence>
<dbReference type="GO" id="GO:0005886">
    <property type="term" value="C:plasma membrane"/>
    <property type="evidence" value="ECO:0007669"/>
    <property type="project" value="TreeGrafter"/>
</dbReference>
<feature type="domain" description="Histidine kinase" evidence="9">
    <location>
        <begin position="236"/>
        <end position="344"/>
    </location>
</feature>
<dbReference type="InterPro" id="IPR050428">
    <property type="entry name" value="TCS_sensor_his_kinase"/>
</dbReference>